<gene>
    <name evidence="2" type="ORF">ACEZDG_32665</name>
</gene>
<evidence type="ECO:0000313" key="3">
    <source>
        <dbReference type="Proteomes" id="UP001592582"/>
    </source>
</evidence>
<sequence>MGRAGDDVEDRADAVGEQVVAQQQDALGTVERGQRVRLAVQFADQELDGNGAQALRASFGTESGGQVGRAVGPFGGGVEQGDPAGGADADAGQAVGVQVQEAQRELAAAGEALQIEAVGCDGQRTAALAVISRSRWSKRMPW</sequence>
<feature type="compositionally biased region" description="Gly residues" evidence="1">
    <location>
        <begin position="62"/>
        <end position="79"/>
    </location>
</feature>
<reference evidence="2 3" key="1">
    <citation type="submission" date="2024-09" db="EMBL/GenBank/DDBJ databases">
        <authorList>
            <person name="Lee S.D."/>
        </authorList>
    </citation>
    <scope>NUCLEOTIDE SEQUENCE [LARGE SCALE GENOMIC DNA]</scope>
    <source>
        <strain evidence="2 3">N1-1</strain>
    </source>
</reference>
<dbReference type="RefSeq" id="WP_380516870.1">
    <property type="nucleotide sequence ID" value="NZ_JBHEZX010000020.1"/>
</dbReference>
<evidence type="ECO:0000256" key="1">
    <source>
        <dbReference type="SAM" id="MobiDB-lite"/>
    </source>
</evidence>
<dbReference type="Proteomes" id="UP001592582">
    <property type="component" value="Unassembled WGS sequence"/>
</dbReference>
<organism evidence="2 3">
    <name type="scientific">Streptacidiphilus alkalitolerans</name>
    <dbReference type="NCBI Taxonomy" id="3342712"/>
    <lineage>
        <taxon>Bacteria</taxon>
        <taxon>Bacillati</taxon>
        <taxon>Actinomycetota</taxon>
        <taxon>Actinomycetes</taxon>
        <taxon>Kitasatosporales</taxon>
        <taxon>Streptomycetaceae</taxon>
        <taxon>Streptacidiphilus</taxon>
    </lineage>
</organism>
<proteinExistence type="predicted"/>
<evidence type="ECO:0000313" key="2">
    <source>
        <dbReference type="EMBL" id="MFC1414024.1"/>
    </source>
</evidence>
<feature type="compositionally biased region" description="Low complexity" evidence="1">
    <location>
        <begin position="80"/>
        <end position="91"/>
    </location>
</feature>
<accession>A0ABV6VJV9</accession>
<name>A0ABV6VJV9_9ACTN</name>
<dbReference type="EMBL" id="JBHEZX010000020">
    <property type="protein sequence ID" value="MFC1414024.1"/>
    <property type="molecule type" value="Genomic_DNA"/>
</dbReference>
<comment type="caution">
    <text evidence="2">The sequence shown here is derived from an EMBL/GenBank/DDBJ whole genome shotgun (WGS) entry which is preliminary data.</text>
</comment>
<feature type="region of interest" description="Disordered" evidence="1">
    <location>
        <begin position="62"/>
        <end position="91"/>
    </location>
</feature>
<keyword evidence="3" id="KW-1185">Reference proteome</keyword>
<protein>
    <submittedName>
        <fullName evidence="2">Uncharacterized protein</fullName>
    </submittedName>
</protein>